<gene>
    <name evidence="1" type="ORF">D187_001717</name>
</gene>
<keyword evidence="2" id="KW-1185">Reference proteome</keyword>
<reference evidence="1" key="1">
    <citation type="submission" date="2013-05" db="EMBL/GenBank/DDBJ databases">
        <title>Genome assembly of Cystobacter fuscus DSM 2262.</title>
        <authorList>
            <person name="Sharma G."/>
            <person name="Khatri I."/>
            <person name="Kaur C."/>
            <person name="Mayilraj S."/>
            <person name="Subramanian S."/>
        </authorList>
    </citation>
    <scope>NUCLEOTIDE SEQUENCE [LARGE SCALE GENOMIC DNA]</scope>
    <source>
        <strain evidence="1">DSM 2262</strain>
    </source>
</reference>
<dbReference type="Proteomes" id="UP000011682">
    <property type="component" value="Unassembled WGS sequence"/>
</dbReference>
<organism evidence="1 2">
    <name type="scientific">Cystobacter fuscus (strain ATCC 25194 / DSM 2262 / NBRC 100088 / M29)</name>
    <dbReference type="NCBI Taxonomy" id="1242864"/>
    <lineage>
        <taxon>Bacteria</taxon>
        <taxon>Pseudomonadati</taxon>
        <taxon>Myxococcota</taxon>
        <taxon>Myxococcia</taxon>
        <taxon>Myxococcales</taxon>
        <taxon>Cystobacterineae</taxon>
        <taxon>Archangiaceae</taxon>
        <taxon>Cystobacter</taxon>
    </lineage>
</organism>
<dbReference type="EMBL" id="ANAH02000011">
    <property type="protein sequence ID" value="EPX61065.1"/>
    <property type="molecule type" value="Genomic_DNA"/>
</dbReference>
<proteinExistence type="predicted"/>
<name>S9P9J3_CYSF2</name>
<sequence length="38" mass="3932">MLAPATKGGTTLQTMDMNQLLSQYAVSKSEAQASSSGQ</sequence>
<accession>S9P9J3</accession>
<dbReference type="AlphaFoldDB" id="S9P9J3"/>
<evidence type="ECO:0000313" key="2">
    <source>
        <dbReference type="Proteomes" id="UP000011682"/>
    </source>
</evidence>
<protein>
    <submittedName>
        <fullName evidence="1">Uncharacterized protein</fullName>
    </submittedName>
</protein>
<evidence type="ECO:0000313" key="1">
    <source>
        <dbReference type="EMBL" id="EPX61065.1"/>
    </source>
</evidence>
<comment type="caution">
    <text evidence="1">The sequence shown here is derived from an EMBL/GenBank/DDBJ whole genome shotgun (WGS) entry which is preliminary data.</text>
</comment>